<name>A0A9D0YS35_9FIRM</name>
<keyword evidence="1" id="KW-0812">Transmembrane</keyword>
<dbReference type="EMBL" id="DVFO01000050">
    <property type="protein sequence ID" value="HIQ61019.1"/>
    <property type="molecule type" value="Genomic_DNA"/>
</dbReference>
<keyword evidence="1" id="KW-1133">Transmembrane helix</keyword>
<evidence type="ECO:0000256" key="1">
    <source>
        <dbReference type="SAM" id="Phobius"/>
    </source>
</evidence>
<reference evidence="3" key="2">
    <citation type="journal article" date="2021" name="PeerJ">
        <title>Extensive microbial diversity within the chicken gut microbiome revealed by metagenomics and culture.</title>
        <authorList>
            <person name="Gilroy R."/>
            <person name="Ravi A."/>
            <person name="Getino M."/>
            <person name="Pursley I."/>
            <person name="Horton D.L."/>
            <person name="Alikhan N.F."/>
            <person name="Baker D."/>
            <person name="Gharbi K."/>
            <person name="Hall N."/>
            <person name="Watson M."/>
            <person name="Adriaenssens E.M."/>
            <person name="Foster-Nyarko E."/>
            <person name="Jarju S."/>
            <person name="Secka A."/>
            <person name="Antonio M."/>
            <person name="Oren A."/>
            <person name="Chaudhuri R.R."/>
            <person name="La Ragione R."/>
            <person name="Hildebrand F."/>
            <person name="Pallen M.J."/>
        </authorList>
    </citation>
    <scope>NUCLEOTIDE SEQUENCE</scope>
    <source>
        <strain evidence="3">ChiGjej2B2-12916</strain>
    </source>
</reference>
<evidence type="ECO:0000313" key="3">
    <source>
        <dbReference type="EMBL" id="HIQ61019.1"/>
    </source>
</evidence>
<feature type="domain" description="VanZ-like" evidence="2">
    <location>
        <begin position="29"/>
        <end position="114"/>
    </location>
</feature>
<proteinExistence type="predicted"/>
<reference evidence="3" key="1">
    <citation type="submission" date="2020-10" db="EMBL/GenBank/DDBJ databases">
        <authorList>
            <person name="Gilroy R."/>
        </authorList>
    </citation>
    <scope>NUCLEOTIDE SEQUENCE</scope>
    <source>
        <strain evidence="3">ChiGjej2B2-12916</strain>
    </source>
</reference>
<dbReference type="Proteomes" id="UP000886879">
    <property type="component" value="Unassembled WGS sequence"/>
</dbReference>
<organism evidence="3 4">
    <name type="scientific">Candidatus Enterenecus faecium</name>
    <dbReference type="NCBI Taxonomy" id="2840780"/>
    <lineage>
        <taxon>Bacteria</taxon>
        <taxon>Bacillati</taxon>
        <taxon>Bacillota</taxon>
        <taxon>Clostridia</taxon>
        <taxon>Eubacteriales</taxon>
        <taxon>Candidatus Enterenecus</taxon>
    </lineage>
</organism>
<accession>A0A9D0YS35</accession>
<dbReference type="InterPro" id="IPR006976">
    <property type="entry name" value="VanZ-like"/>
</dbReference>
<protein>
    <submittedName>
        <fullName evidence="3">VanZ family protein</fullName>
    </submittedName>
</protein>
<dbReference type="Pfam" id="PF04892">
    <property type="entry name" value="VanZ"/>
    <property type="match status" value="1"/>
</dbReference>
<evidence type="ECO:0000259" key="2">
    <source>
        <dbReference type="Pfam" id="PF04892"/>
    </source>
</evidence>
<keyword evidence="1" id="KW-0472">Membrane</keyword>
<comment type="caution">
    <text evidence="3">The sequence shown here is derived from an EMBL/GenBank/DDBJ whole genome shotgun (WGS) entry which is preliminary data.</text>
</comment>
<dbReference type="NCBIfam" id="NF037970">
    <property type="entry name" value="vanZ_1"/>
    <property type="match status" value="1"/>
</dbReference>
<feature type="transmembrane region" description="Helical" evidence="1">
    <location>
        <begin position="72"/>
        <end position="89"/>
    </location>
</feature>
<evidence type="ECO:0000313" key="4">
    <source>
        <dbReference type="Proteomes" id="UP000886879"/>
    </source>
</evidence>
<feature type="transmembrane region" description="Helical" evidence="1">
    <location>
        <begin position="104"/>
        <end position="123"/>
    </location>
</feature>
<dbReference type="AlphaFoldDB" id="A0A9D0YS35"/>
<gene>
    <name evidence="3" type="ORF">IAD31_05430</name>
</gene>
<sequence>MRTSTQSAQQSGSLLAFLMPWLTALGIQPEGFHTILRKLAHFSEYGLLGVLWTMELWLGPHRGKRRGTMERLSLCMLTAFLDETIQLFVPGRSGEIRDVWIDTAGAWTGIVITTCLACIAMKFRNRNKNM</sequence>